<proteinExistence type="predicted"/>
<protein>
    <recommendedName>
        <fullName evidence="2">Terminase large subunit gp17-like C-terminal domain-containing protein</fullName>
    </recommendedName>
</protein>
<accession>A0A0F9HYY7</accession>
<dbReference type="InterPro" id="IPR027417">
    <property type="entry name" value="P-loop_NTPase"/>
</dbReference>
<reference evidence="1" key="1">
    <citation type="journal article" date="2015" name="Nature">
        <title>Complex archaea that bridge the gap between prokaryotes and eukaryotes.</title>
        <authorList>
            <person name="Spang A."/>
            <person name="Saw J.H."/>
            <person name="Jorgensen S.L."/>
            <person name="Zaremba-Niedzwiedzka K."/>
            <person name="Martijn J."/>
            <person name="Lind A.E."/>
            <person name="van Eijk R."/>
            <person name="Schleper C."/>
            <person name="Guy L."/>
            <person name="Ettema T.J."/>
        </authorList>
    </citation>
    <scope>NUCLEOTIDE SEQUENCE</scope>
</reference>
<comment type="caution">
    <text evidence="1">The sequence shown here is derived from an EMBL/GenBank/DDBJ whole genome shotgun (WGS) entry which is preliminary data.</text>
</comment>
<evidence type="ECO:0008006" key="2">
    <source>
        <dbReference type="Google" id="ProtNLM"/>
    </source>
</evidence>
<dbReference type="EMBL" id="LAZR01013717">
    <property type="protein sequence ID" value="KKM20671.1"/>
    <property type="molecule type" value="Genomic_DNA"/>
</dbReference>
<sequence length="540" mass="62795">MVDKQRLISVASELSTLISLKRKSLCSDSLLKFNRLYLSHFATSSTPDFHKEMIGLLEEMTNDAIESLEDERLKKVHEKAGENMDENTTKKKRLNRLLFIAPRGFAKSTVCSVSFTLWLAFYQKRRDIFIVSATMSLAREQLRKIRNEIEGNTKLIQDFGEQKSDKWTEEMILLKNGTIIRAKGRGFQIRGFRPDMIINDDLEDDEVIYSKDQREKMEHWFFRTLLPALKPNQPLLYVGTKIHQFSLISSLEKRPEFVSRTYRAIDKDGNSIWESLWNTKLLEKLRIELGSYAFQAEYQNNPISLKDQPIKPEYLDNLKIDGIGTIACLGIDPAISEKDSADYRAFALFERTANGFREVYSEHGRWGVDEQVERIINIYKRYHEKYDYFKIVIEEVAFQKVMRDIIKKKAREEDIFLPISTAELGTGRGKRPRDKVTRLLSIVHLFEQRLVQINNPDLYGELIEFPHGDYDDMVDATVFAVYELMNMRKGTVIIRSDNKLPMETKESYYVKEVRPGVFVSMTGDAPMKLIGKSFVNYDKG</sequence>
<organism evidence="1">
    <name type="scientific">marine sediment metagenome</name>
    <dbReference type="NCBI Taxonomy" id="412755"/>
    <lineage>
        <taxon>unclassified sequences</taxon>
        <taxon>metagenomes</taxon>
        <taxon>ecological metagenomes</taxon>
    </lineage>
</organism>
<dbReference type="AlphaFoldDB" id="A0A0F9HYY7"/>
<dbReference type="Gene3D" id="3.30.420.240">
    <property type="match status" value="1"/>
</dbReference>
<gene>
    <name evidence="1" type="ORF">LCGC14_1643140</name>
</gene>
<name>A0A0F9HYY7_9ZZZZ</name>
<dbReference type="Gene3D" id="3.40.50.300">
    <property type="entry name" value="P-loop containing nucleotide triphosphate hydrolases"/>
    <property type="match status" value="1"/>
</dbReference>
<evidence type="ECO:0000313" key="1">
    <source>
        <dbReference type="EMBL" id="KKM20671.1"/>
    </source>
</evidence>